<sequence>MVAVSFYTRGYNPRPKSTGTGHNRTRVLQQLDVASVIPLDVLGLFFGFNPIFRINRILKYRSFFEFNHHLESIMNRAYIYRVARTAGCLLFALHVNACIYYWASDHQGFGSTRWVYNGEGNMYLRCYYWAVRSLITIGGLPEPQTLFEIVFQLLNFFLGVFVVSSLIGQTLLRMHQRDPEGEAEILPLGQTPYQKDVSKMIMNLARYHRPPGTRLVDEHCPAGRAAEFSAAVRVAAVQASSGAVLEKATQ</sequence>
<dbReference type="GO" id="GO:0044877">
    <property type="term" value="F:protein-containing complex binding"/>
    <property type="evidence" value="ECO:0007669"/>
    <property type="project" value="TreeGrafter"/>
</dbReference>
<proteinExistence type="predicted"/>
<evidence type="ECO:0000256" key="1">
    <source>
        <dbReference type="ARBA" id="ARBA00004141"/>
    </source>
</evidence>
<feature type="transmembrane region" description="Helical" evidence="6">
    <location>
        <begin position="82"/>
        <end position="103"/>
    </location>
</feature>
<dbReference type="eggNOG" id="KOG0499">
    <property type="taxonomic scope" value="Eukaryota"/>
</dbReference>
<accession>L5MGA6</accession>
<evidence type="ECO:0000256" key="4">
    <source>
        <dbReference type="ARBA" id="ARBA00023136"/>
    </source>
</evidence>
<feature type="transmembrane region" description="Helical" evidence="6">
    <location>
        <begin position="149"/>
        <end position="167"/>
    </location>
</feature>
<dbReference type="EMBL" id="KB100185">
    <property type="protein sequence ID" value="ELK37649.1"/>
    <property type="molecule type" value="Genomic_DNA"/>
</dbReference>
<reference evidence="9" key="1">
    <citation type="journal article" date="2013" name="Science">
        <title>Comparative analysis of bat genomes provides insight into the evolution of flight and immunity.</title>
        <authorList>
            <person name="Zhang G."/>
            <person name="Cowled C."/>
            <person name="Shi Z."/>
            <person name="Huang Z."/>
            <person name="Bishop-Lilly K.A."/>
            <person name="Fang X."/>
            <person name="Wynne J.W."/>
            <person name="Xiong Z."/>
            <person name="Baker M.L."/>
            <person name="Zhao W."/>
            <person name="Tachedjian M."/>
            <person name="Zhu Y."/>
            <person name="Zhou P."/>
            <person name="Jiang X."/>
            <person name="Ng J."/>
            <person name="Yang L."/>
            <person name="Wu L."/>
            <person name="Xiao J."/>
            <person name="Feng Y."/>
            <person name="Chen Y."/>
            <person name="Sun X."/>
            <person name="Zhang Y."/>
            <person name="Marsh G.A."/>
            <person name="Crameri G."/>
            <person name="Broder C.C."/>
            <person name="Frey K.G."/>
            <person name="Wang L.F."/>
            <person name="Wang J."/>
        </authorList>
    </citation>
    <scope>NUCLEOTIDE SEQUENCE [LARGE SCALE GENOMIC DNA]</scope>
</reference>
<protein>
    <submittedName>
        <fullName evidence="8">Cyclic nucleotide-gated cation channel beta-3</fullName>
    </submittedName>
</protein>
<dbReference type="InterPro" id="IPR050866">
    <property type="entry name" value="CNG_cation_channel"/>
</dbReference>
<dbReference type="GO" id="GO:0005222">
    <property type="term" value="F:intracellularly cAMP-activated cation channel activity"/>
    <property type="evidence" value="ECO:0007669"/>
    <property type="project" value="TreeGrafter"/>
</dbReference>
<dbReference type="PANTHER" id="PTHR45638">
    <property type="entry name" value="CYCLIC NUCLEOTIDE-GATED CATION CHANNEL SUBUNIT A"/>
    <property type="match status" value="1"/>
</dbReference>
<keyword evidence="3 6" id="KW-1133">Transmembrane helix</keyword>
<dbReference type="FunFam" id="1.10.287.70:FF:000072">
    <property type="entry name" value="Cyclic nucleotide gated channel beta 3"/>
    <property type="match status" value="1"/>
</dbReference>
<evidence type="ECO:0000256" key="6">
    <source>
        <dbReference type="SAM" id="Phobius"/>
    </source>
</evidence>
<dbReference type="GO" id="GO:0005223">
    <property type="term" value="F:intracellularly cGMP-activated cation channel activity"/>
    <property type="evidence" value="ECO:0007669"/>
    <property type="project" value="TreeGrafter"/>
</dbReference>
<dbReference type="InterPro" id="IPR005821">
    <property type="entry name" value="Ion_trans_dom"/>
</dbReference>
<dbReference type="PANTHER" id="PTHR45638:SF8">
    <property type="entry name" value="CYCLIC NUCLEOTIDE-GATED CATION CHANNEL BETA-3"/>
    <property type="match status" value="1"/>
</dbReference>
<dbReference type="AlphaFoldDB" id="L5MGA6"/>
<keyword evidence="2 6" id="KW-0812">Transmembrane</keyword>
<keyword evidence="4 6" id="KW-0472">Membrane</keyword>
<evidence type="ECO:0000256" key="2">
    <source>
        <dbReference type="ARBA" id="ARBA00022692"/>
    </source>
</evidence>
<feature type="transmembrane region" description="Helical" evidence="6">
    <location>
        <begin position="33"/>
        <end position="52"/>
    </location>
</feature>
<dbReference type="GO" id="GO:0005886">
    <property type="term" value="C:plasma membrane"/>
    <property type="evidence" value="ECO:0007669"/>
    <property type="project" value="TreeGrafter"/>
</dbReference>
<feature type="region of interest" description="Disordered" evidence="5">
    <location>
        <begin position="1"/>
        <end position="22"/>
    </location>
</feature>
<gene>
    <name evidence="8" type="ORF">MDA_GLEAN10007251</name>
</gene>
<name>L5MGA6_MYODS</name>
<evidence type="ECO:0000313" key="8">
    <source>
        <dbReference type="EMBL" id="ELK37649.1"/>
    </source>
</evidence>
<dbReference type="GO" id="GO:0030553">
    <property type="term" value="F:cGMP binding"/>
    <property type="evidence" value="ECO:0007669"/>
    <property type="project" value="TreeGrafter"/>
</dbReference>
<comment type="subcellular location">
    <subcellularLocation>
        <location evidence="1">Membrane</location>
        <topology evidence="1">Multi-pass membrane protein</topology>
    </subcellularLocation>
</comment>
<evidence type="ECO:0000256" key="3">
    <source>
        <dbReference type="ARBA" id="ARBA00022989"/>
    </source>
</evidence>
<evidence type="ECO:0000259" key="7">
    <source>
        <dbReference type="Pfam" id="PF00520"/>
    </source>
</evidence>
<feature type="domain" description="Ion transport" evidence="7">
    <location>
        <begin position="30"/>
        <end position="168"/>
    </location>
</feature>
<dbReference type="Pfam" id="PF00520">
    <property type="entry name" value="Ion_trans"/>
    <property type="match status" value="1"/>
</dbReference>
<dbReference type="GO" id="GO:0001750">
    <property type="term" value="C:photoreceptor outer segment"/>
    <property type="evidence" value="ECO:0007669"/>
    <property type="project" value="TreeGrafter"/>
</dbReference>
<dbReference type="SUPFAM" id="SSF81324">
    <property type="entry name" value="Voltage-gated potassium channels"/>
    <property type="match status" value="1"/>
</dbReference>
<keyword evidence="9" id="KW-1185">Reference proteome</keyword>
<dbReference type="Gene3D" id="1.10.287.70">
    <property type="match status" value="1"/>
</dbReference>
<evidence type="ECO:0000313" key="9">
    <source>
        <dbReference type="Proteomes" id="UP000010556"/>
    </source>
</evidence>
<evidence type="ECO:0000256" key="5">
    <source>
        <dbReference type="SAM" id="MobiDB-lite"/>
    </source>
</evidence>
<dbReference type="GO" id="GO:0017071">
    <property type="term" value="C:intracellular cyclic nucleotide activated cation channel complex"/>
    <property type="evidence" value="ECO:0007669"/>
    <property type="project" value="TreeGrafter"/>
</dbReference>
<dbReference type="Proteomes" id="UP000010556">
    <property type="component" value="Unassembled WGS sequence"/>
</dbReference>
<organism evidence="8 9">
    <name type="scientific">Myotis davidii</name>
    <name type="common">David's myotis</name>
    <dbReference type="NCBI Taxonomy" id="225400"/>
    <lineage>
        <taxon>Eukaryota</taxon>
        <taxon>Metazoa</taxon>
        <taxon>Chordata</taxon>
        <taxon>Craniata</taxon>
        <taxon>Vertebrata</taxon>
        <taxon>Euteleostomi</taxon>
        <taxon>Mammalia</taxon>
        <taxon>Eutheria</taxon>
        <taxon>Laurasiatheria</taxon>
        <taxon>Chiroptera</taxon>
        <taxon>Yangochiroptera</taxon>
        <taxon>Vespertilionidae</taxon>
        <taxon>Myotis</taxon>
    </lineage>
</organism>